<dbReference type="PROSITE" id="PS51007">
    <property type="entry name" value="CYTC"/>
    <property type="match status" value="1"/>
</dbReference>
<reference evidence="6 7" key="1">
    <citation type="journal article" date="2017" name="ISME J.">
        <title>An acid-tolerant ammonia-oxidizing ?-proteobacterium from soil.</title>
        <authorList>
            <person name="Hayatsu M."/>
            <person name="Tago K."/>
            <person name="Uchiyama I."/>
            <person name="Toyoda A."/>
            <person name="Wang Y."/>
            <person name="Shimomura Y."/>
            <person name="Okubo T."/>
            <person name="Kurisu F."/>
            <person name="Hirono Y."/>
            <person name="Nonaka K."/>
            <person name="Akiyama H."/>
            <person name="Itoh T."/>
            <person name="Takami H."/>
        </authorList>
    </citation>
    <scope>NUCLEOTIDE SEQUENCE [LARGE SCALE GENOMIC DNA]</scope>
    <source>
        <strain evidence="6 7">TAO100</strain>
    </source>
</reference>
<dbReference type="Gene3D" id="1.10.760.10">
    <property type="entry name" value="Cytochrome c-like domain"/>
    <property type="match status" value="1"/>
</dbReference>
<keyword evidence="3 4" id="KW-0408">Iron</keyword>
<dbReference type="Pfam" id="PF21419">
    <property type="entry name" value="RoxA-like_Cyt-c"/>
    <property type="match status" value="1"/>
</dbReference>
<dbReference type="GO" id="GO:0046872">
    <property type="term" value="F:metal ion binding"/>
    <property type="evidence" value="ECO:0007669"/>
    <property type="project" value="UniProtKB-KW"/>
</dbReference>
<dbReference type="KEGG" id="ntt:TAO_0996"/>
<protein>
    <submittedName>
        <fullName evidence="6">Cytochrome C</fullName>
    </submittedName>
</protein>
<gene>
    <name evidence="6" type="ORF">TAO_0996</name>
</gene>
<keyword evidence="2 4" id="KW-0479">Metal-binding</keyword>
<keyword evidence="1 4" id="KW-0349">Heme</keyword>
<dbReference type="InterPro" id="IPR009056">
    <property type="entry name" value="Cyt_c-like_dom"/>
</dbReference>
<evidence type="ECO:0000313" key="7">
    <source>
        <dbReference type="Proteomes" id="UP000243679"/>
    </source>
</evidence>
<evidence type="ECO:0000313" key="6">
    <source>
        <dbReference type="EMBL" id="BAW80366.1"/>
    </source>
</evidence>
<dbReference type="PANTHER" id="PTHR30600">
    <property type="entry name" value="CYTOCHROME C PEROXIDASE-RELATED"/>
    <property type="match status" value="1"/>
</dbReference>
<dbReference type="EMBL" id="AP014836">
    <property type="protein sequence ID" value="BAW80366.1"/>
    <property type="molecule type" value="Genomic_DNA"/>
</dbReference>
<dbReference type="RefSeq" id="WP_096526917.1">
    <property type="nucleotide sequence ID" value="NZ_AP014836.1"/>
</dbReference>
<dbReference type="InterPro" id="IPR036909">
    <property type="entry name" value="Cyt_c-like_dom_sf"/>
</dbReference>
<evidence type="ECO:0000256" key="2">
    <source>
        <dbReference type="ARBA" id="ARBA00022723"/>
    </source>
</evidence>
<dbReference type="GO" id="GO:0020037">
    <property type="term" value="F:heme binding"/>
    <property type="evidence" value="ECO:0007669"/>
    <property type="project" value="InterPro"/>
</dbReference>
<dbReference type="OrthoDB" id="417271at2"/>
<accession>A0A1Q2SMK7</accession>
<dbReference type="PANTHER" id="PTHR30600:SF9">
    <property type="entry name" value="BLR7738 PROTEIN"/>
    <property type="match status" value="1"/>
</dbReference>
<dbReference type="AlphaFoldDB" id="A0A1Q2SMK7"/>
<evidence type="ECO:0000259" key="5">
    <source>
        <dbReference type="PROSITE" id="PS51007"/>
    </source>
</evidence>
<dbReference type="Proteomes" id="UP000243679">
    <property type="component" value="Chromosome"/>
</dbReference>
<evidence type="ECO:0000256" key="4">
    <source>
        <dbReference type="PROSITE-ProRule" id="PRU00433"/>
    </source>
</evidence>
<organism evidence="6 7">
    <name type="scientific">Candidatus Nitrosoglobus terrae</name>
    <dbReference type="NCBI Taxonomy" id="1630141"/>
    <lineage>
        <taxon>Bacteria</taxon>
        <taxon>Pseudomonadati</taxon>
        <taxon>Pseudomonadota</taxon>
        <taxon>Gammaproteobacteria</taxon>
        <taxon>Chromatiales</taxon>
        <taxon>Chromatiaceae</taxon>
        <taxon>Candidatus Nitrosoglobus</taxon>
    </lineage>
</organism>
<dbReference type="InterPro" id="IPR051395">
    <property type="entry name" value="Cytochrome_c_Peroxidase/MauG"/>
</dbReference>
<name>A0A1Q2SMK7_9GAMM</name>
<dbReference type="GO" id="GO:0009055">
    <property type="term" value="F:electron transfer activity"/>
    <property type="evidence" value="ECO:0007669"/>
    <property type="project" value="InterPro"/>
</dbReference>
<feature type="domain" description="Cytochrome c" evidence="5">
    <location>
        <begin position="314"/>
        <end position="491"/>
    </location>
</feature>
<evidence type="ECO:0000256" key="1">
    <source>
        <dbReference type="ARBA" id="ARBA00022617"/>
    </source>
</evidence>
<evidence type="ECO:0000256" key="3">
    <source>
        <dbReference type="ARBA" id="ARBA00023004"/>
    </source>
</evidence>
<dbReference type="SUPFAM" id="SSF46626">
    <property type="entry name" value="Cytochrome c"/>
    <property type="match status" value="1"/>
</dbReference>
<sequence length="491" mass="55630">MRSKIARWIGILLALALVAVGIAAWYKLSREVEQTALKGAPMEAWFKYGSIGNESNQGIPYWVWRVLPKIFPDYLPNGYDALGNPWEPGYDVPVGFSKQTVGFPRVAPNCAFCHVAQYRTQENESPTIVVPGPGNTVNPQGYASFLTQAANDDRFNSDNILEQIALIYRLSKIDKWFYRYLIIPATKKALITTGKQSAWIQARPTWGLGRVDPVNPFKFNNLHMKDDGTIGNSDIMPLWDIKIYEGDALHWDGLTTNLHESITASAIGVGMTYSATANKNLARIENWLQTGVHLPSSPYSADKSPDSPYYLDKQLITAGKKIYEDHCAQCHAPQGSRYRTVVALKEVGTDRHRLDEWTAETSKRVNNYRGSHSWYQLAFNSWNFEHFRKIWGYLAIPLDGLWLRGPYLHNGSVPTLWDILKKPQDRPKVFYRGIDLLDPVNVGFISQGNEAERIGFRYDTSLLGNSNRGHLFGTNLPEEQKRALLEYLKTL</sequence>
<dbReference type="GO" id="GO:0004130">
    <property type="term" value="F:cytochrome-c peroxidase activity"/>
    <property type="evidence" value="ECO:0007669"/>
    <property type="project" value="TreeGrafter"/>
</dbReference>
<proteinExistence type="predicted"/>
<keyword evidence="7" id="KW-1185">Reference proteome</keyword>